<accession>A0AA90PED3</accession>
<dbReference type="RefSeq" id="WP_305163107.1">
    <property type="nucleotide sequence ID" value="NZ_JAUUTP010000069.1"/>
</dbReference>
<evidence type="ECO:0000313" key="2">
    <source>
        <dbReference type="Proteomes" id="UP001178277"/>
    </source>
</evidence>
<evidence type="ECO:0000313" key="1">
    <source>
        <dbReference type="EMBL" id="MDP1422137.1"/>
    </source>
</evidence>
<proteinExistence type="predicted"/>
<organism evidence="1 2">
    <name type="scientific">Peribacillus simplex</name>
    <dbReference type="NCBI Taxonomy" id="1478"/>
    <lineage>
        <taxon>Bacteria</taxon>
        <taxon>Bacillati</taxon>
        <taxon>Bacillota</taxon>
        <taxon>Bacilli</taxon>
        <taxon>Bacillales</taxon>
        <taxon>Bacillaceae</taxon>
        <taxon>Peribacillus</taxon>
    </lineage>
</organism>
<dbReference type="EMBL" id="JAUUTP010000069">
    <property type="protein sequence ID" value="MDP1422137.1"/>
    <property type="molecule type" value="Genomic_DNA"/>
</dbReference>
<name>A0AA90PED3_9BACI</name>
<sequence>MLIAGRIKNFKDYSKFSSIKEFKNTIEMLLAEQRRILPKGNKSRSNAWSVSPQNMLVWPTQRLGI</sequence>
<dbReference type="AlphaFoldDB" id="A0AA90PED3"/>
<reference evidence="1" key="1">
    <citation type="submission" date="2023-07" db="EMBL/GenBank/DDBJ databases">
        <title>Murine gut Bacillus species.</title>
        <authorList>
            <person name="Gutman E."/>
            <person name="Hashuel R."/>
            <person name="Litvak Y."/>
        </authorList>
    </citation>
    <scope>NUCLEOTIDE SEQUENCE</scope>
    <source>
        <strain evidence="1">RU283</strain>
    </source>
</reference>
<dbReference type="Proteomes" id="UP001178277">
    <property type="component" value="Unassembled WGS sequence"/>
</dbReference>
<gene>
    <name evidence="1" type="ORF">Q8G35_28245</name>
</gene>
<protein>
    <submittedName>
        <fullName evidence="1">Uncharacterized protein</fullName>
    </submittedName>
</protein>
<comment type="caution">
    <text evidence="1">The sequence shown here is derived from an EMBL/GenBank/DDBJ whole genome shotgun (WGS) entry which is preliminary data.</text>
</comment>